<feature type="compositionally biased region" description="Basic residues" evidence="1">
    <location>
        <begin position="41"/>
        <end position="50"/>
    </location>
</feature>
<dbReference type="EMBL" id="CP050692">
    <property type="protein sequence ID" value="QIT42193.1"/>
    <property type="molecule type" value="Genomic_DNA"/>
</dbReference>
<sequence length="62" mass="6874">MITHPGPQGVFVLRYPDPPRRPWTNKEKAVRDPVSAPAHRCPARQSHHRAAGSLPPLSTTQT</sequence>
<accession>A0AAE6Y370</accession>
<name>A0AAE6Y370_STRAT</name>
<dbReference type="RefSeq" id="WP_143648275.1">
    <property type="nucleotide sequence ID" value="NZ_CM007717.1"/>
</dbReference>
<organism evidence="2 3">
    <name type="scientific">Streptomyces antibioticus</name>
    <dbReference type="NCBI Taxonomy" id="1890"/>
    <lineage>
        <taxon>Bacteria</taxon>
        <taxon>Bacillati</taxon>
        <taxon>Actinomycetota</taxon>
        <taxon>Actinomycetes</taxon>
        <taxon>Kitasatosporales</taxon>
        <taxon>Streptomycetaceae</taxon>
        <taxon>Streptomyces</taxon>
    </lineage>
</organism>
<reference evidence="2 3" key="1">
    <citation type="submission" date="2020-03" db="EMBL/GenBank/DDBJ databases">
        <title>Is there a link between lipid content and antibiotic production in Streptomyces?</title>
        <authorList>
            <person name="David M."/>
            <person name="Lejeune C."/>
            <person name="Abreu S."/>
            <person name="Thibessard A."/>
            <person name="Leblond P."/>
            <person name="Chaminade P."/>
            <person name="Virolle M.-J."/>
        </authorList>
    </citation>
    <scope>NUCLEOTIDE SEQUENCE [LARGE SCALE GENOMIC DNA]</scope>
    <source>
        <strain evidence="2 3">DSM 41481</strain>
    </source>
</reference>
<feature type="region of interest" description="Disordered" evidence="1">
    <location>
        <begin position="1"/>
        <end position="62"/>
    </location>
</feature>
<evidence type="ECO:0000313" key="3">
    <source>
        <dbReference type="Proteomes" id="UP000502504"/>
    </source>
</evidence>
<dbReference type="AlphaFoldDB" id="A0AAE6Y370"/>
<dbReference type="Proteomes" id="UP000502504">
    <property type="component" value="Chromosome"/>
</dbReference>
<proteinExistence type="predicted"/>
<evidence type="ECO:0000313" key="2">
    <source>
        <dbReference type="EMBL" id="QIT42193.1"/>
    </source>
</evidence>
<evidence type="ECO:0000256" key="1">
    <source>
        <dbReference type="SAM" id="MobiDB-lite"/>
    </source>
</evidence>
<gene>
    <name evidence="2" type="ORF">HCX60_00495</name>
</gene>
<protein>
    <submittedName>
        <fullName evidence="2">Uncharacterized protein</fullName>
    </submittedName>
</protein>
<feature type="compositionally biased region" description="Basic and acidic residues" evidence="1">
    <location>
        <begin position="17"/>
        <end position="31"/>
    </location>
</feature>